<dbReference type="Pfam" id="PF00528">
    <property type="entry name" value="BPD_transp_1"/>
    <property type="match status" value="1"/>
</dbReference>
<protein>
    <submittedName>
        <fullName evidence="9">Putative ABC transporter permease protein putative oligopeptide/dipeptide transport protein</fullName>
    </submittedName>
</protein>
<evidence type="ECO:0000256" key="1">
    <source>
        <dbReference type="ARBA" id="ARBA00004651"/>
    </source>
</evidence>
<dbReference type="GO" id="GO:0071916">
    <property type="term" value="F:dipeptide transmembrane transporter activity"/>
    <property type="evidence" value="ECO:0007669"/>
    <property type="project" value="TreeGrafter"/>
</dbReference>
<name>A0A2P2C778_9ZZZZ</name>
<feature type="transmembrane region" description="Helical" evidence="7">
    <location>
        <begin position="161"/>
        <end position="184"/>
    </location>
</feature>
<organism evidence="9">
    <name type="scientific">metagenome</name>
    <dbReference type="NCBI Taxonomy" id="256318"/>
    <lineage>
        <taxon>unclassified sequences</taxon>
        <taxon>metagenomes</taxon>
    </lineage>
</organism>
<evidence type="ECO:0000256" key="5">
    <source>
        <dbReference type="ARBA" id="ARBA00022989"/>
    </source>
</evidence>
<feature type="transmembrane region" description="Helical" evidence="7">
    <location>
        <begin position="254"/>
        <end position="280"/>
    </location>
</feature>
<keyword evidence="3" id="KW-1003">Cell membrane</keyword>
<keyword evidence="5 7" id="KW-1133">Transmembrane helix</keyword>
<comment type="subcellular location">
    <subcellularLocation>
        <location evidence="1">Cell membrane</location>
        <topology evidence="1">Multi-pass membrane protein</topology>
    </subcellularLocation>
</comment>
<dbReference type="SUPFAM" id="SSF161098">
    <property type="entry name" value="MetI-like"/>
    <property type="match status" value="1"/>
</dbReference>
<feature type="domain" description="ABC transmembrane type-1" evidence="8">
    <location>
        <begin position="122"/>
        <end position="323"/>
    </location>
</feature>
<evidence type="ECO:0000256" key="4">
    <source>
        <dbReference type="ARBA" id="ARBA00022692"/>
    </source>
</evidence>
<proteinExistence type="predicted"/>
<dbReference type="PANTHER" id="PTHR43163:SF6">
    <property type="entry name" value="DIPEPTIDE TRANSPORT SYSTEM PERMEASE PROTEIN DPPB-RELATED"/>
    <property type="match status" value="1"/>
</dbReference>
<dbReference type="InterPro" id="IPR035906">
    <property type="entry name" value="MetI-like_sf"/>
</dbReference>
<dbReference type="CDD" id="cd06261">
    <property type="entry name" value="TM_PBP2"/>
    <property type="match status" value="1"/>
</dbReference>
<sequence>MSTTSTPALADAASTSAAAAPRWWEQPWVLFAARRAVRLLVSVWVLVTASFAMIHLIPGDPVRGALGPTAPAALVEARRTALGLDDPLPVQYLHYLQGLFTGDLGTSLISQLPVVDVVGQRLPATLALAVLAFLASVAVAVPLGTLLGVLTRRGHGRRTELAFTTTSIVVATVPDFLIGVALVYVFGVELGWLPVAGNASAEAYVLPVLSLSIGPAAILARIVRVEMVTVLEADYIRTARAKRLRARRIHLRHALPNALTSALTLGGLLLGSMVAGTVLVENVFAWPGLGSTIVSSILNKDYPVVQAIVLVYGLGVLLVNTAVDVALALLDPRSMIREG</sequence>
<evidence type="ECO:0000259" key="8">
    <source>
        <dbReference type="PROSITE" id="PS50928"/>
    </source>
</evidence>
<evidence type="ECO:0000256" key="6">
    <source>
        <dbReference type="ARBA" id="ARBA00023136"/>
    </source>
</evidence>
<gene>
    <name evidence="9" type="ORF">NOCA1130250</name>
</gene>
<feature type="transmembrane region" description="Helical" evidence="7">
    <location>
        <begin position="36"/>
        <end position="57"/>
    </location>
</feature>
<evidence type="ECO:0000313" key="9">
    <source>
        <dbReference type="EMBL" id="CUR57841.1"/>
    </source>
</evidence>
<evidence type="ECO:0000256" key="7">
    <source>
        <dbReference type="SAM" id="Phobius"/>
    </source>
</evidence>
<dbReference type="InterPro" id="IPR000515">
    <property type="entry name" value="MetI-like"/>
</dbReference>
<dbReference type="EMBL" id="CZKB01000005">
    <property type="protein sequence ID" value="CUR57841.1"/>
    <property type="molecule type" value="Genomic_DNA"/>
</dbReference>
<dbReference type="Gene3D" id="1.10.3720.10">
    <property type="entry name" value="MetI-like"/>
    <property type="match status" value="1"/>
</dbReference>
<dbReference type="AlphaFoldDB" id="A0A2P2C778"/>
<reference evidence="9" key="1">
    <citation type="submission" date="2015-08" db="EMBL/GenBank/DDBJ databases">
        <authorList>
            <person name="Babu N.S."/>
            <person name="Beckwith C.J."/>
            <person name="Beseler K.G."/>
            <person name="Brison A."/>
            <person name="Carone J.V."/>
            <person name="Caskin T.P."/>
            <person name="Diamond M."/>
            <person name="Durham M.E."/>
            <person name="Foxe J.M."/>
            <person name="Go M."/>
            <person name="Henderson B.A."/>
            <person name="Jones I.B."/>
            <person name="McGettigan J.A."/>
            <person name="Micheletti S.J."/>
            <person name="Nasrallah M.E."/>
            <person name="Ortiz D."/>
            <person name="Piller C.R."/>
            <person name="Privatt S.R."/>
            <person name="Schneider S.L."/>
            <person name="Sharp S."/>
            <person name="Smith T.C."/>
            <person name="Stanton J.D."/>
            <person name="Ullery H.E."/>
            <person name="Wilson R.J."/>
            <person name="Serrano M.G."/>
            <person name="Buck G."/>
            <person name="Lee V."/>
            <person name="Wang Y."/>
            <person name="Carvalho R."/>
            <person name="Voegtly L."/>
            <person name="Shi R."/>
            <person name="Duckworth R."/>
            <person name="Johnson A."/>
            <person name="Loviza R."/>
            <person name="Walstead R."/>
            <person name="Shah Z."/>
            <person name="Kiflezghi M."/>
            <person name="Wade K."/>
            <person name="Ball S.L."/>
            <person name="Bradley K.W."/>
            <person name="Asai D.J."/>
            <person name="Bowman C.A."/>
            <person name="Russell D.A."/>
            <person name="Pope W.H."/>
            <person name="Jacobs-Sera D."/>
            <person name="Hendrix R.W."/>
            <person name="Hatfull G.F."/>
        </authorList>
    </citation>
    <scope>NUCLEOTIDE SEQUENCE</scope>
</reference>
<dbReference type="Pfam" id="PF19300">
    <property type="entry name" value="BPD_transp_1_N"/>
    <property type="match status" value="1"/>
</dbReference>
<dbReference type="PANTHER" id="PTHR43163">
    <property type="entry name" value="DIPEPTIDE TRANSPORT SYSTEM PERMEASE PROTEIN DPPB-RELATED"/>
    <property type="match status" value="1"/>
</dbReference>
<evidence type="ECO:0000256" key="2">
    <source>
        <dbReference type="ARBA" id="ARBA00022448"/>
    </source>
</evidence>
<keyword evidence="6 7" id="KW-0472">Membrane</keyword>
<dbReference type="InterPro" id="IPR045621">
    <property type="entry name" value="BPD_transp_1_N"/>
</dbReference>
<accession>A0A2P2C778</accession>
<feature type="transmembrane region" description="Helical" evidence="7">
    <location>
        <begin position="126"/>
        <end position="149"/>
    </location>
</feature>
<dbReference type="PROSITE" id="PS50928">
    <property type="entry name" value="ABC_TM1"/>
    <property type="match status" value="1"/>
</dbReference>
<keyword evidence="2" id="KW-0813">Transport</keyword>
<dbReference type="GO" id="GO:0005886">
    <property type="term" value="C:plasma membrane"/>
    <property type="evidence" value="ECO:0007669"/>
    <property type="project" value="UniProtKB-SubCell"/>
</dbReference>
<keyword evidence="4 7" id="KW-0812">Transmembrane</keyword>
<feature type="transmembrane region" description="Helical" evidence="7">
    <location>
        <begin position="304"/>
        <end position="330"/>
    </location>
</feature>
<feature type="transmembrane region" description="Helical" evidence="7">
    <location>
        <begin position="204"/>
        <end position="223"/>
    </location>
</feature>
<evidence type="ECO:0000256" key="3">
    <source>
        <dbReference type="ARBA" id="ARBA00022475"/>
    </source>
</evidence>